<feature type="domain" description="Phosphomannose isomerase type I catalytic" evidence="9">
    <location>
        <begin position="5"/>
        <end position="105"/>
    </location>
</feature>
<evidence type="ECO:0000256" key="8">
    <source>
        <dbReference type="PIRNR" id="PIRNR036894"/>
    </source>
</evidence>
<dbReference type="Proteomes" id="UP001315967">
    <property type="component" value="Chromosome"/>
</dbReference>
<comment type="catalytic activity">
    <reaction evidence="1 8">
        <text>D-mannose 6-phosphate = D-fructose 6-phosphate</text>
        <dbReference type="Rhea" id="RHEA:12356"/>
        <dbReference type="ChEBI" id="CHEBI:58735"/>
        <dbReference type="ChEBI" id="CHEBI:61527"/>
        <dbReference type="EC" id="5.3.1.8"/>
    </reaction>
</comment>
<keyword evidence="5 8" id="KW-0479">Metal-binding</keyword>
<dbReference type="CDD" id="cd07010">
    <property type="entry name" value="cupin_PMI_type_I_N_bac"/>
    <property type="match status" value="1"/>
</dbReference>
<dbReference type="Pfam" id="PF21621">
    <property type="entry name" value="MPI_cupin_dom"/>
    <property type="match status" value="1"/>
</dbReference>
<dbReference type="InterPro" id="IPR051804">
    <property type="entry name" value="Carb_Metab_Reg_Kinase/Isom"/>
</dbReference>
<reference evidence="11 12" key="1">
    <citation type="submission" date="2022-08" db="EMBL/GenBank/DDBJ databases">
        <title>Aerococcaceae sp. nov isolated from spoiled eye mask.</title>
        <authorList>
            <person name="Zhou G."/>
            <person name="Xie X.-B."/>
            <person name="Shi Q.-S."/>
            <person name="Wang Y.-S."/>
            <person name="Wen X."/>
            <person name="Peng H."/>
            <person name="Yang X.-J."/>
            <person name="Tao H.-B."/>
            <person name="Huang X.-M."/>
        </authorList>
    </citation>
    <scope>NUCLEOTIDE SEQUENCE [LARGE SCALE GENOMIC DNA]</scope>
    <source>
        <strain evidence="12">DM20194951</strain>
    </source>
</reference>
<organism evidence="11 12">
    <name type="scientific">Fundicoccus culcitae</name>
    <dbReference type="NCBI Taxonomy" id="2969821"/>
    <lineage>
        <taxon>Bacteria</taxon>
        <taxon>Bacillati</taxon>
        <taxon>Bacillota</taxon>
        <taxon>Bacilli</taxon>
        <taxon>Lactobacillales</taxon>
        <taxon>Aerococcaceae</taxon>
        <taxon>Fundicoccus</taxon>
    </lineage>
</organism>
<dbReference type="Pfam" id="PF20511">
    <property type="entry name" value="PMI_typeI_cat"/>
    <property type="match status" value="1"/>
</dbReference>
<dbReference type="EMBL" id="CP102453">
    <property type="protein sequence ID" value="UUX32721.1"/>
    <property type="molecule type" value="Genomic_DNA"/>
</dbReference>
<dbReference type="PANTHER" id="PTHR42742">
    <property type="entry name" value="TRANSCRIPTIONAL REPRESSOR MPRA"/>
    <property type="match status" value="1"/>
</dbReference>
<dbReference type="InterPro" id="IPR014710">
    <property type="entry name" value="RmlC-like_jellyroll"/>
</dbReference>
<accession>A0ABY5P1Z0</accession>
<dbReference type="RefSeq" id="WP_313792219.1">
    <property type="nucleotide sequence ID" value="NZ_CP102453.1"/>
</dbReference>
<dbReference type="InterPro" id="IPR011051">
    <property type="entry name" value="RmlC_Cupin_sf"/>
</dbReference>
<protein>
    <recommendedName>
        <fullName evidence="4 8">Mannose-6-phosphate isomerase</fullName>
        <ecNumber evidence="4 8">5.3.1.8</ecNumber>
    </recommendedName>
</protein>
<comment type="cofactor">
    <cofactor evidence="2 8">
        <name>Zn(2+)</name>
        <dbReference type="ChEBI" id="CHEBI:29105"/>
    </cofactor>
</comment>
<dbReference type="NCBIfam" id="TIGR00218">
    <property type="entry name" value="manA"/>
    <property type="match status" value="1"/>
</dbReference>
<evidence type="ECO:0000259" key="9">
    <source>
        <dbReference type="Pfam" id="PF20511"/>
    </source>
</evidence>
<sequence>MEPIFLKPAFQEKIWGGNKLSTEFHLDIPSEHTGEAWVISAHPNGLSYVKSPAKYQGQSLSRLYEEVPQIFGPHHPEPFPLLVKILDAREDLSIQVHPNDDYAKEHEGPEELGKTECWYVISADEGASIVYGHHAKTVEEFKEYIHTGNLTNVFREIPVKAGDFFDVPAGTIHAIGGGITILETQQSSDTTYRVYDFDRIDDEGKLRELHLNQVEDVTLFPHRDSPYTNQALILEKNQLVKLMSNEYFNVYKVEVDSQVDVPLELNYYLATVIDGEGLLVVDEKSYDLPLAESFILPYGTESMTLKGNFSLIISSPNY</sequence>
<dbReference type="PIRSF" id="PIRSF036894">
    <property type="entry name" value="PMI_Firm_short"/>
    <property type="match status" value="1"/>
</dbReference>
<dbReference type="Gene3D" id="2.60.120.10">
    <property type="entry name" value="Jelly Rolls"/>
    <property type="match status" value="2"/>
</dbReference>
<proteinExistence type="inferred from homology"/>
<dbReference type="EC" id="5.3.1.8" evidence="4 8"/>
<evidence type="ECO:0000259" key="10">
    <source>
        <dbReference type="Pfam" id="PF21621"/>
    </source>
</evidence>
<feature type="domain" description="Mannose-6-phosphate isomerase cupin" evidence="10">
    <location>
        <begin position="241"/>
        <end position="315"/>
    </location>
</feature>
<evidence type="ECO:0000313" key="12">
    <source>
        <dbReference type="Proteomes" id="UP001315967"/>
    </source>
</evidence>
<evidence type="ECO:0000256" key="6">
    <source>
        <dbReference type="ARBA" id="ARBA00022833"/>
    </source>
</evidence>
<keyword evidence="7 8" id="KW-0413">Isomerase</keyword>
<comment type="similarity">
    <text evidence="3 8">Belongs to the mannose-6-phosphate isomerase type 1 family.</text>
</comment>
<evidence type="ECO:0000256" key="3">
    <source>
        <dbReference type="ARBA" id="ARBA00010772"/>
    </source>
</evidence>
<dbReference type="SUPFAM" id="SSF51182">
    <property type="entry name" value="RmlC-like cupins"/>
    <property type="match status" value="1"/>
</dbReference>
<evidence type="ECO:0000256" key="2">
    <source>
        <dbReference type="ARBA" id="ARBA00001947"/>
    </source>
</evidence>
<evidence type="ECO:0000256" key="7">
    <source>
        <dbReference type="ARBA" id="ARBA00023235"/>
    </source>
</evidence>
<dbReference type="InterPro" id="IPR049071">
    <property type="entry name" value="MPI_cupin_dom"/>
</dbReference>
<dbReference type="InterPro" id="IPR046457">
    <property type="entry name" value="PMI_typeI_cat"/>
</dbReference>
<dbReference type="PANTHER" id="PTHR42742:SF3">
    <property type="entry name" value="FRUCTOKINASE"/>
    <property type="match status" value="1"/>
</dbReference>
<evidence type="ECO:0000313" key="11">
    <source>
        <dbReference type="EMBL" id="UUX32721.1"/>
    </source>
</evidence>
<evidence type="ECO:0000256" key="4">
    <source>
        <dbReference type="ARBA" id="ARBA00011956"/>
    </source>
</evidence>
<name>A0ABY5P1Z0_9LACT</name>
<evidence type="ECO:0000256" key="5">
    <source>
        <dbReference type="ARBA" id="ARBA00022723"/>
    </source>
</evidence>
<keyword evidence="12" id="KW-1185">Reference proteome</keyword>
<keyword evidence="6 8" id="KW-0862">Zinc</keyword>
<dbReference type="InterPro" id="IPR001250">
    <property type="entry name" value="Man6P_Isoase-1"/>
</dbReference>
<gene>
    <name evidence="11" type="primary">manA</name>
    <name evidence="11" type="ORF">NRE15_07260</name>
</gene>
<evidence type="ECO:0000256" key="1">
    <source>
        <dbReference type="ARBA" id="ARBA00000757"/>
    </source>
</evidence>
<dbReference type="InterPro" id="IPR014628">
    <property type="entry name" value="Man6P_isomerase_Firm_short"/>
</dbReference>
<dbReference type="GO" id="GO:0004476">
    <property type="term" value="F:mannose-6-phosphate isomerase activity"/>
    <property type="evidence" value="ECO:0007669"/>
    <property type="project" value="UniProtKB-EC"/>
</dbReference>